<feature type="compositionally biased region" description="Polar residues" evidence="4">
    <location>
        <begin position="604"/>
        <end position="618"/>
    </location>
</feature>
<dbReference type="EMBL" id="LR999455">
    <property type="protein sequence ID" value="CAE6068706.1"/>
    <property type="molecule type" value="Genomic_DNA"/>
</dbReference>
<feature type="compositionally biased region" description="Low complexity" evidence="4">
    <location>
        <begin position="1223"/>
        <end position="1236"/>
    </location>
</feature>
<feature type="compositionally biased region" description="Basic residues" evidence="4">
    <location>
        <begin position="477"/>
        <end position="488"/>
    </location>
</feature>
<feature type="compositionally biased region" description="Basic and acidic residues" evidence="4">
    <location>
        <begin position="696"/>
        <end position="709"/>
    </location>
</feature>
<evidence type="ECO:0000313" key="7">
    <source>
        <dbReference type="EMBL" id="CAE6068706.1"/>
    </source>
</evidence>
<feature type="transmembrane region" description="Helical" evidence="5">
    <location>
        <begin position="1383"/>
        <end position="1402"/>
    </location>
</feature>
<gene>
    <name evidence="7" type="ORF">AARE701A_LOCUS12072</name>
</gene>
<evidence type="ECO:0000256" key="1">
    <source>
        <dbReference type="ARBA" id="ARBA00005234"/>
    </source>
</evidence>
<dbReference type="GO" id="GO:0006508">
    <property type="term" value="P:proteolysis"/>
    <property type="evidence" value="ECO:0007669"/>
    <property type="project" value="UniProtKB-KW"/>
</dbReference>
<organism evidence="7 8">
    <name type="scientific">Arabidopsis arenosa</name>
    <name type="common">Sand rock-cress</name>
    <name type="synonym">Cardaminopsis arenosa</name>
    <dbReference type="NCBI Taxonomy" id="38785"/>
    <lineage>
        <taxon>Eukaryota</taxon>
        <taxon>Viridiplantae</taxon>
        <taxon>Streptophyta</taxon>
        <taxon>Embryophyta</taxon>
        <taxon>Tracheophyta</taxon>
        <taxon>Spermatophyta</taxon>
        <taxon>Magnoliopsida</taxon>
        <taxon>eudicotyledons</taxon>
        <taxon>Gunneridae</taxon>
        <taxon>Pentapetalae</taxon>
        <taxon>rosids</taxon>
        <taxon>malvids</taxon>
        <taxon>Brassicales</taxon>
        <taxon>Brassicaceae</taxon>
        <taxon>Camelineae</taxon>
        <taxon>Arabidopsis</taxon>
    </lineage>
</organism>
<keyword evidence="5" id="KW-0812">Transmembrane</keyword>
<accession>A0A8S2AEB5</accession>
<dbReference type="PANTHER" id="PTHR48449:SF2">
    <property type="entry name" value="UBIQUITIN-LIKE PROTEASE FAMILY PROFILE DOMAIN-CONTAINING PROTEIN"/>
    <property type="match status" value="1"/>
</dbReference>
<feature type="compositionally biased region" description="Polar residues" evidence="4">
    <location>
        <begin position="43"/>
        <end position="52"/>
    </location>
</feature>
<feature type="region of interest" description="Disordered" evidence="4">
    <location>
        <begin position="672"/>
        <end position="822"/>
    </location>
</feature>
<feature type="compositionally biased region" description="Basic and acidic residues" evidence="4">
    <location>
        <begin position="672"/>
        <end position="685"/>
    </location>
</feature>
<feature type="region of interest" description="Disordered" evidence="4">
    <location>
        <begin position="470"/>
        <end position="510"/>
    </location>
</feature>
<evidence type="ECO:0000256" key="4">
    <source>
        <dbReference type="SAM" id="MobiDB-lite"/>
    </source>
</evidence>
<feature type="compositionally biased region" description="Polar residues" evidence="4">
    <location>
        <begin position="71"/>
        <end position="88"/>
    </location>
</feature>
<dbReference type="Gene3D" id="3.40.395.10">
    <property type="entry name" value="Adenoviral Proteinase, Chain A"/>
    <property type="match status" value="1"/>
</dbReference>
<comment type="similarity">
    <text evidence="1">Belongs to the peptidase C48 family.</text>
</comment>
<keyword evidence="3" id="KW-0378">Hydrolase</keyword>
<feature type="compositionally biased region" description="Polar residues" evidence="4">
    <location>
        <begin position="96"/>
        <end position="115"/>
    </location>
</feature>
<keyword evidence="5" id="KW-1133">Transmembrane helix</keyword>
<dbReference type="PROSITE" id="PS50600">
    <property type="entry name" value="ULP_PROTEASE"/>
    <property type="match status" value="1"/>
</dbReference>
<feature type="region of interest" description="Disordered" evidence="4">
    <location>
        <begin position="602"/>
        <end position="652"/>
    </location>
</feature>
<sequence length="1403" mass="157481">MPYNPFFFMKQRVDLNPSIRETNTDSGSKTTDPEKAPGLISSEAANNPSEEINNLPPEISSPSKSDPSNSETIGDTSKLPPTNASDAQNELLPVMSSPSRSNTSNPGEDASSNPDESAPDLLVNFSPSRSKTTDPELCAGSASPILDPSSTEVDNHLPSESTIPASDVPSTSRIPSESSPDLLPPRLFATDRYPVRGRINSYSRPEYLLDLVEVLDEKKKMQTAKPGEAAYFNTLIGPNKTYSIREIVSILQRDKRLPSSKRMSGERRLRLALIVIVEGILVCNSSAVKASKKVAEMLKDVDSFVKYPWGRKSFKRSLEMVKLGPYNQSVSFLVDKLCQSHTATHGFTLSFQLLALHAIPLLQRYLPDLNDEQTFTDRSVLQLTQLKTFHNSNILQTENDPNVDIECILHTQDEDDLQDFSWTDEVEDLAVDNIFNKLKDGHVFNKSDWHGGVSHLPLLSDAMLAAAAKTKNVSKPIQKKQGTKKASKPKPDKEIPEASNSPKVPDDVDVSTREQILREVERRNNEHTSQIKEMLRIEMALYKDEIVDQVIRNLRENGVNNSSVKLSTNDTMPRNNKWDCSDHGTTFTDILNKVSIACKDPSVGVQQSQSPIDCSSSESGDEDIAEASLSPILQPDLTNIMPNNPASKPHLAEQEDIDSDYNPQMMVENEELHEKDIPNEDKSDPEVVSNSESEAEESKETNDSKEDHIAMSTDSVPIEEKNKDMSNIPCITSVDKKNVVNESESEANESDSVERGLQSDDEVSEDKQDQNMVLSTDEVPNPPAKKRKEPILDQILTPLPTKRPRTMPRRFGQCSSSRRRDPLPSVPDLAVYMPFRVVKPSIKKKFLNKLASYSNKEYIIDGHAVKKTFFEEIYTPKHWVDTPHMEALLSLVWGKLGESFLQSRVVVLDTWFAQLLSNDYRRFTSAKKKANFPWNSVIKNTVLGIVPSRSSKCAWYSDVDTVYVPMNWGKRHWVAVAIHLKTGVISILDPLIIHTKPTHVPRLMKPLVEMLPYIIRDLVPPSASQEPLPKSFTKERMVELYQNDRTGDCGPVSVKFIELHAQRLGLDEGFEFLGPLMASGKEGMAYVFNDQVLKAASLQTFVDNPVLVNRWTKFRPFFVRCLQSGNPAACYIESLRLATREGMIEDAITLLSSSDALTEEMQFALGLFQITRGLYQEGITTMDSFQESVGDYFLAEMVAERVFQLIREIGPLRITRFPLYASTWSQPSSSSASSVNSRDRRNGKFGIPRRCTCGGKVQLDRVSHGPDVGRLIYKCERHEENGLHLNKLWYKAIEEEIHDLNVKRCEQNDRFSYFTQGPDGNQIDPPMMWSQVSFHDKEINRYRVLLQDCSDGLKDLNSQIHSTITPTANNSIKPGILISYDKIVAIFLLLTILTIALAISLFK</sequence>
<evidence type="ECO:0000256" key="3">
    <source>
        <dbReference type="ARBA" id="ARBA00022801"/>
    </source>
</evidence>
<proteinExistence type="inferred from homology"/>
<dbReference type="Pfam" id="PF09331">
    <property type="entry name" value="DUF1985"/>
    <property type="match status" value="1"/>
</dbReference>
<feature type="compositionally biased region" description="Low complexity" evidence="4">
    <location>
        <begin position="56"/>
        <end position="70"/>
    </location>
</feature>
<evidence type="ECO:0000256" key="5">
    <source>
        <dbReference type="SAM" id="Phobius"/>
    </source>
</evidence>
<evidence type="ECO:0000313" key="8">
    <source>
        <dbReference type="Proteomes" id="UP000682877"/>
    </source>
</evidence>
<feature type="region of interest" description="Disordered" evidence="4">
    <location>
        <begin position="1223"/>
        <end position="1243"/>
    </location>
</feature>
<feature type="domain" description="Ubiquitin-like protease family profile" evidence="6">
    <location>
        <begin position="863"/>
        <end position="1060"/>
    </location>
</feature>
<dbReference type="Proteomes" id="UP000682877">
    <property type="component" value="Chromosome 5"/>
</dbReference>
<feature type="compositionally biased region" description="Polar residues" evidence="4">
    <location>
        <begin position="19"/>
        <end position="30"/>
    </location>
</feature>
<feature type="compositionally biased region" description="Polar residues" evidence="4">
    <location>
        <begin position="636"/>
        <end position="646"/>
    </location>
</feature>
<dbReference type="GO" id="GO:0008234">
    <property type="term" value="F:cysteine-type peptidase activity"/>
    <property type="evidence" value="ECO:0007669"/>
    <property type="project" value="InterPro"/>
</dbReference>
<dbReference type="Pfam" id="PF02902">
    <property type="entry name" value="Peptidase_C48"/>
    <property type="match status" value="1"/>
</dbReference>
<dbReference type="SUPFAM" id="SSF54001">
    <property type="entry name" value="Cysteine proteinases"/>
    <property type="match status" value="1"/>
</dbReference>
<dbReference type="InterPro" id="IPR038765">
    <property type="entry name" value="Papain-like_cys_pep_sf"/>
</dbReference>
<name>A0A8S2AEB5_ARAAE</name>
<dbReference type="PANTHER" id="PTHR48449">
    <property type="entry name" value="DUF1985 DOMAIN-CONTAINING PROTEIN"/>
    <property type="match status" value="1"/>
</dbReference>
<reference evidence="7" key="1">
    <citation type="submission" date="2021-01" db="EMBL/GenBank/DDBJ databases">
        <authorList>
            <person name="Bezrukov I."/>
        </authorList>
    </citation>
    <scope>NUCLEOTIDE SEQUENCE</scope>
</reference>
<feature type="region of interest" description="Disordered" evidence="4">
    <location>
        <begin position="15"/>
        <end position="187"/>
    </location>
</feature>
<dbReference type="InterPro" id="IPR015410">
    <property type="entry name" value="DUF1985"/>
</dbReference>
<keyword evidence="5" id="KW-0472">Membrane</keyword>
<feature type="compositionally biased region" description="Polar residues" evidence="4">
    <location>
        <begin position="148"/>
        <end position="179"/>
    </location>
</feature>
<protein>
    <recommendedName>
        <fullName evidence="6">Ubiquitin-like protease family profile domain-containing protein</fullName>
    </recommendedName>
</protein>
<evidence type="ECO:0000256" key="2">
    <source>
        <dbReference type="ARBA" id="ARBA00022670"/>
    </source>
</evidence>
<evidence type="ECO:0000259" key="6">
    <source>
        <dbReference type="PROSITE" id="PS50600"/>
    </source>
</evidence>
<dbReference type="InterPro" id="IPR003653">
    <property type="entry name" value="Peptidase_C48_C"/>
</dbReference>
<keyword evidence="2" id="KW-0645">Protease</keyword>
<keyword evidence="8" id="KW-1185">Reference proteome</keyword>